<dbReference type="EMBL" id="LR796582">
    <property type="protein sequence ID" value="CAB4152743.1"/>
    <property type="molecule type" value="Genomic_DNA"/>
</dbReference>
<organism evidence="11">
    <name type="scientific">uncultured Caudovirales phage</name>
    <dbReference type="NCBI Taxonomy" id="2100421"/>
    <lineage>
        <taxon>Viruses</taxon>
        <taxon>Duplodnaviria</taxon>
        <taxon>Heunggongvirae</taxon>
        <taxon>Uroviricota</taxon>
        <taxon>Caudoviricetes</taxon>
        <taxon>Peduoviridae</taxon>
        <taxon>Maltschvirus</taxon>
        <taxon>Maltschvirus maltsch</taxon>
    </lineage>
</organism>
<comment type="similarity">
    <text evidence="1">Belongs to the 'phage' integrase family.</text>
</comment>
<evidence type="ECO:0000256" key="1">
    <source>
        <dbReference type="ARBA" id="ARBA00008857"/>
    </source>
</evidence>
<name>A0A6J5N6A8_9CAUD</name>
<evidence type="ECO:0000256" key="7">
    <source>
        <dbReference type="ARBA" id="ARBA00023195"/>
    </source>
</evidence>
<dbReference type="PANTHER" id="PTHR30629">
    <property type="entry name" value="PROPHAGE INTEGRASE"/>
    <property type="match status" value="1"/>
</dbReference>
<keyword evidence="4" id="KW-0229">DNA integration</keyword>
<evidence type="ECO:0000256" key="4">
    <source>
        <dbReference type="ARBA" id="ARBA00022908"/>
    </source>
</evidence>
<keyword evidence="7" id="KW-1179">Viral genome integration</keyword>
<evidence type="ECO:0000256" key="6">
    <source>
        <dbReference type="ARBA" id="ARBA00023172"/>
    </source>
</evidence>
<feature type="domain" description="Tyr recombinase" evidence="10">
    <location>
        <begin position="176"/>
        <end position="354"/>
    </location>
</feature>
<keyword evidence="5" id="KW-0238">DNA-binding</keyword>
<dbReference type="InterPro" id="IPR011010">
    <property type="entry name" value="DNA_brk_join_enz"/>
</dbReference>
<dbReference type="GO" id="GO:0075713">
    <property type="term" value="P:establishment of integrated proviral latency"/>
    <property type="evidence" value="ECO:0007669"/>
    <property type="project" value="UniProtKB-KW"/>
</dbReference>
<sequence>MDARESTTFDPEIVLRDDTYYYRGTPDGLKKRIERTLGLKKGALQRDVLRAKKELVESLERLGSSAGRNNFTSIALRYLEQRELEAKDPTKFSRSSITETRGILKNHLIKYFAKSKIEEINQEEFSDYCKLKKKAGLNLVNHRKVMNHFLKWCTQYNYLRYRPELEIPKFARKEKRQRVVLTDDEIKRLIAACDPQMLLYVSMYLFMGMRNSEILKLKFSEIDFDKKALQINAASNRTRKARVIPINEYVLNILKLRFKDSKSDYVFPSRTKTALVPHLNTLGGIRKPWLKILEASGLSGKITPHDLRATFETHMHINKDFTDSQREKMAGAQIDVQKNNYVSMTAEHLRGLENSVQFTGMDSLMKTKTNEVIGAKRGAKRVKK</sequence>
<keyword evidence="3" id="KW-0808">Transferase</keyword>
<dbReference type="GO" id="GO:0044826">
    <property type="term" value="P:viral genome integration into host DNA"/>
    <property type="evidence" value="ECO:0007669"/>
    <property type="project" value="UniProtKB-KW"/>
</dbReference>
<accession>A0A6J5N6A8</accession>
<dbReference type="Gene3D" id="1.10.443.10">
    <property type="entry name" value="Intergrase catalytic core"/>
    <property type="match status" value="1"/>
</dbReference>
<dbReference type="PROSITE" id="PS51898">
    <property type="entry name" value="TYR_RECOMBINASE"/>
    <property type="match status" value="1"/>
</dbReference>
<dbReference type="SUPFAM" id="SSF56349">
    <property type="entry name" value="DNA breaking-rejoining enzymes"/>
    <property type="match status" value="1"/>
</dbReference>
<keyword evidence="6" id="KW-0233">DNA recombination</keyword>
<dbReference type="InterPro" id="IPR002104">
    <property type="entry name" value="Integrase_catalytic"/>
</dbReference>
<dbReference type="GO" id="GO:0016740">
    <property type="term" value="F:transferase activity"/>
    <property type="evidence" value="ECO:0007669"/>
    <property type="project" value="UniProtKB-KW"/>
</dbReference>
<dbReference type="PANTHER" id="PTHR30629:SF2">
    <property type="entry name" value="PROPHAGE INTEGRASE INTS-RELATED"/>
    <property type="match status" value="1"/>
</dbReference>
<dbReference type="GO" id="GO:0046718">
    <property type="term" value="P:symbiont entry into host cell"/>
    <property type="evidence" value="ECO:0007669"/>
    <property type="project" value="UniProtKB-KW"/>
</dbReference>
<dbReference type="GO" id="GO:0006310">
    <property type="term" value="P:DNA recombination"/>
    <property type="evidence" value="ECO:0007669"/>
    <property type="project" value="UniProtKB-KW"/>
</dbReference>
<dbReference type="GO" id="GO:0003677">
    <property type="term" value="F:DNA binding"/>
    <property type="evidence" value="ECO:0007669"/>
    <property type="project" value="UniProtKB-KW"/>
</dbReference>
<dbReference type="Gene3D" id="1.10.150.130">
    <property type="match status" value="1"/>
</dbReference>
<keyword evidence="8" id="KW-1160">Virus entry into host cell</keyword>
<dbReference type="InterPro" id="IPR010998">
    <property type="entry name" value="Integrase_recombinase_N"/>
</dbReference>
<evidence type="ECO:0000256" key="9">
    <source>
        <dbReference type="ARBA" id="ARBA00049605"/>
    </source>
</evidence>
<evidence type="ECO:0000256" key="8">
    <source>
        <dbReference type="ARBA" id="ARBA00023296"/>
    </source>
</evidence>
<reference evidence="11" key="1">
    <citation type="submission" date="2020-04" db="EMBL/GenBank/DDBJ databases">
        <authorList>
            <person name="Chiriac C."/>
            <person name="Salcher M."/>
            <person name="Ghai R."/>
            <person name="Kavagutti S V."/>
        </authorList>
    </citation>
    <scope>NUCLEOTIDE SEQUENCE</scope>
</reference>
<dbReference type="Pfam" id="PF00589">
    <property type="entry name" value="Phage_integrase"/>
    <property type="match status" value="1"/>
</dbReference>
<dbReference type="InterPro" id="IPR013762">
    <property type="entry name" value="Integrase-like_cat_sf"/>
</dbReference>
<dbReference type="InterPro" id="IPR050808">
    <property type="entry name" value="Phage_Integrase"/>
</dbReference>
<evidence type="ECO:0000256" key="2">
    <source>
        <dbReference type="ARBA" id="ARBA00016082"/>
    </source>
</evidence>
<evidence type="ECO:0000256" key="5">
    <source>
        <dbReference type="ARBA" id="ARBA00023125"/>
    </source>
</evidence>
<evidence type="ECO:0000256" key="3">
    <source>
        <dbReference type="ARBA" id="ARBA00022679"/>
    </source>
</evidence>
<evidence type="ECO:0000259" key="10">
    <source>
        <dbReference type="PROSITE" id="PS51898"/>
    </source>
</evidence>
<evidence type="ECO:0000313" key="11">
    <source>
        <dbReference type="EMBL" id="CAB4152743.1"/>
    </source>
</evidence>
<dbReference type="GO" id="GO:0015074">
    <property type="term" value="P:DNA integration"/>
    <property type="evidence" value="ECO:0007669"/>
    <property type="project" value="UniProtKB-KW"/>
</dbReference>
<proteinExistence type="inferred from homology"/>
<protein>
    <recommendedName>
        <fullName evidence="2">Integrase</fullName>
    </recommendedName>
</protein>
<comment type="function">
    <text evidence="9">Integrase is necessary for integration of the phage into the host genome by site-specific recombination. In conjunction with excisionase, integrase is also necessary for excision of the prophage from the host genome.</text>
</comment>
<gene>
    <name evidence="11" type="ORF">UFOVP610_26</name>
</gene>